<dbReference type="InterPro" id="IPR036390">
    <property type="entry name" value="WH_DNA-bd_sf"/>
</dbReference>
<evidence type="ECO:0000256" key="4">
    <source>
        <dbReference type="HAMAP-Rule" id="MF_01909"/>
    </source>
</evidence>
<comment type="subunit">
    <text evidence="4">Monomer. Interaction with RNA polymerase subunits RpoF and RpoE is necessary for Tfe stimulatory transcription activity. Able to interact with Tbp and RNA polymerase in the absence of DNA promoter. Interacts both with the preinitiation and elongation complexes.</text>
</comment>
<dbReference type="PIRSF" id="PIRSF006373">
    <property type="entry name" value="TF_E_archaea"/>
    <property type="match status" value="1"/>
</dbReference>
<feature type="coiled-coil region" evidence="6">
    <location>
        <begin position="144"/>
        <end position="171"/>
    </location>
</feature>
<evidence type="ECO:0000256" key="1">
    <source>
        <dbReference type="ARBA" id="ARBA00023015"/>
    </source>
</evidence>
<reference evidence="9" key="4">
    <citation type="submission" date="2020-09" db="EMBL/GenBank/DDBJ databases">
        <authorList>
            <person name="Sun Q."/>
            <person name="Ohkuma M."/>
        </authorList>
    </citation>
    <scope>NUCLEOTIDE SEQUENCE</scope>
    <source>
        <strain evidence="9">JCM 31740</strain>
    </source>
</reference>
<reference evidence="8" key="3">
    <citation type="journal article" date="2019" name="BMC Res. Notes">
        <title>Complete genome sequence of the Sulfodiicoccus acidiphilus strain HS-1T, the first crenarchaeon that lacks polB3, isolated from an acidic hot spring in Ohwaku-dani, Hakone, Japan.</title>
        <authorList>
            <person name="Sakai H.D."/>
            <person name="Kurosawa N."/>
        </authorList>
    </citation>
    <scope>NUCLEOTIDE SEQUENCE</scope>
    <source>
        <strain evidence="8">HS-1</strain>
    </source>
</reference>
<feature type="domain" description="HTH TFE/IIEalpha-type" evidence="7">
    <location>
        <begin position="3"/>
        <end position="87"/>
    </location>
</feature>
<comment type="domain">
    <text evidence="4">The winged helix domain is involved in binding to DNA in the preinitiation complex.</text>
</comment>
<dbReference type="AlphaFoldDB" id="A0A348B1C0"/>
<dbReference type="PANTHER" id="PTHR13097">
    <property type="entry name" value="TRANSCRIPTION INITIATION FACTOR IIE, ALPHA SUBUNIT"/>
    <property type="match status" value="1"/>
</dbReference>
<evidence type="ECO:0000256" key="6">
    <source>
        <dbReference type="SAM" id="Coils"/>
    </source>
</evidence>
<comment type="function">
    <text evidence="4">Transcription factor that plays a role in the activation of archaeal genes transcribed by RNA polymerase. Facilitates transcription initiation by enhancing TATA-box recognition by TATA-box-binding protein (Tbp), and transcription factor B (Tfb) and RNA polymerase recruitment. Not absolutely required for transcription in vitro, but particularly important in cases where Tbp or Tfb function is not optimal. It dynamically alters the nucleic acid-binding properties of RNA polymerases by stabilizing the initiation complex and destabilizing elongation complexes. Seems to translocate with the RNA polymerase following initiation and acts by binding to the non template strand of the transcription bubble in elongation complexes.</text>
</comment>
<dbReference type="InterPro" id="IPR036388">
    <property type="entry name" value="WH-like_DNA-bd_sf"/>
</dbReference>
<accession>A0A348B1C0</accession>
<dbReference type="SUPFAM" id="SSF46785">
    <property type="entry name" value="Winged helix' DNA-binding domain"/>
    <property type="match status" value="1"/>
</dbReference>
<dbReference type="InterPro" id="IPR017919">
    <property type="entry name" value="TFIIE/TFIIEa_HTH"/>
</dbReference>
<proteinExistence type="inferred from homology"/>
<comment type="similarity">
    <text evidence="4">Belongs to the TFE family.</text>
</comment>
<dbReference type="Proteomes" id="UP000276741">
    <property type="component" value="Chromosome"/>
</dbReference>
<dbReference type="GO" id="GO:0006355">
    <property type="term" value="P:regulation of DNA-templated transcription"/>
    <property type="evidence" value="ECO:0007669"/>
    <property type="project" value="UniProtKB-UniRule"/>
</dbReference>
<dbReference type="InterPro" id="IPR024550">
    <property type="entry name" value="TFIIEa/SarR/Rpc3_HTH_dom"/>
</dbReference>
<name>A0A348B1C0_9CREN</name>
<dbReference type="EMBL" id="BMQS01000005">
    <property type="protein sequence ID" value="GGT91863.1"/>
    <property type="molecule type" value="Genomic_DNA"/>
</dbReference>
<dbReference type="GO" id="GO:0006367">
    <property type="term" value="P:transcription initiation at RNA polymerase II promoter"/>
    <property type="evidence" value="ECO:0007669"/>
    <property type="project" value="InterPro"/>
</dbReference>
<dbReference type="NCBIfam" id="TIGR00373">
    <property type="entry name" value="transcription factor E"/>
    <property type="match status" value="1"/>
</dbReference>
<evidence type="ECO:0000313" key="8">
    <source>
        <dbReference type="EMBL" id="BBD71972.1"/>
    </source>
</evidence>
<keyword evidence="6" id="KW-0175">Coiled coil</keyword>
<dbReference type="EMBL" id="AP018553">
    <property type="protein sequence ID" value="BBD71972.1"/>
    <property type="molecule type" value="Genomic_DNA"/>
</dbReference>
<dbReference type="InterPro" id="IPR039997">
    <property type="entry name" value="TFE"/>
</dbReference>
<organism evidence="8 10">
    <name type="scientific">Sulfodiicoccus acidiphilus</name>
    <dbReference type="NCBI Taxonomy" id="1670455"/>
    <lineage>
        <taxon>Archaea</taxon>
        <taxon>Thermoproteota</taxon>
        <taxon>Thermoprotei</taxon>
        <taxon>Sulfolobales</taxon>
        <taxon>Sulfolobaceae</taxon>
        <taxon>Sulfodiicoccus</taxon>
    </lineage>
</organism>
<dbReference type="Pfam" id="PF02002">
    <property type="entry name" value="TFIIE_alpha"/>
    <property type="match status" value="1"/>
</dbReference>
<keyword evidence="1 4" id="KW-0805">Transcription regulation</keyword>
<dbReference type="Proteomes" id="UP000616143">
    <property type="component" value="Unassembled WGS sequence"/>
</dbReference>
<dbReference type="PANTHER" id="PTHR13097:SF7">
    <property type="entry name" value="GENERAL TRANSCRIPTION FACTOR IIE SUBUNIT 1"/>
    <property type="match status" value="1"/>
</dbReference>
<dbReference type="GO" id="GO:0003677">
    <property type="term" value="F:DNA binding"/>
    <property type="evidence" value="ECO:0007669"/>
    <property type="project" value="UniProtKB-KW"/>
</dbReference>
<reference evidence="9" key="1">
    <citation type="journal article" date="2014" name="Int. J. Syst. Evol. Microbiol.">
        <title>Complete genome sequence of Corynebacterium casei LMG S-19264T (=DSM 44701T), isolated from a smear-ripened cheese.</title>
        <authorList>
            <consortium name="US DOE Joint Genome Institute (JGI-PGF)"/>
            <person name="Walter F."/>
            <person name="Albersmeier A."/>
            <person name="Kalinowski J."/>
            <person name="Ruckert C."/>
        </authorList>
    </citation>
    <scope>NUCLEOTIDE SEQUENCE</scope>
    <source>
        <strain evidence="9">JCM 31740</strain>
    </source>
</reference>
<evidence type="ECO:0000313" key="9">
    <source>
        <dbReference type="EMBL" id="GGT91863.1"/>
    </source>
</evidence>
<dbReference type="InterPro" id="IPR016481">
    <property type="entry name" value="TF_E_archaea"/>
</dbReference>
<keyword evidence="10" id="KW-1185">Reference proteome</keyword>
<evidence type="ECO:0000256" key="3">
    <source>
        <dbReference type="ARBA" id="ARBA00023163"/>
    </source>
</evidence>
<dbReference type="Gene3D" id="1.10.10.10">
    <property type="entry name" value="Winged helix-like DNA-binding domain superfamily/Winged helix DNA-binding domain"/>
    <property type="match status" value="1"/>
</dbReference>
<sequence>MEAEELLKELAVTMLGDEVLPVLEILLKGKSELTDDEIARMLNVKVNNVRRTLYMLADHGLVRYKRTRDRETGWYLYYWRANTDQVNEILLNRKREMVQKLKMRLEFETNNTFYICPEDGSRYIFDEAFENEFKCPRCGTSLVYYEVERVREVIERKIRQLEEEINVETKSNFG</sequence>
<evidence type="ECO:0000313" key="10">
    <source>
        <dbReference type="Proteomes" id="UP000276741"/>
    </source>
</evidence>
<gene>
    <name evidence="4" type="primary">tfe</name>
    <name evidence="9" type="ORF">GCM10007116_06990</name>
    <name evidence="8" type="ORF">HS1genome_0361</name>
</gene>
<dbReference type="SMART" id="SM00531">
    <property type="entry name" value="TFIIE"/>
    <property type="match status" value="1"/>
</dbReference>
<evidence type="ECO:0000256" key="5">
    <source>
        <dbReference type="NCBIfam" id="TIGR00373"/>
    </source>
</evidence>
<keyword evidence="2 4" id="KW-0238">DNA-binding</keyword>
<protein>
    <recommendedName>
        <fullName evidence="4 5">Transcription factor E</fullName>
        <shortName evidence="4">TFE</shortName>
    </recommendedName>
    <alternativeName>
        <fullName evidence="4">TFIIE subunit alpha homolog</fullName>
    </alternativeName>
    <alternativeName>
        <fullName evidence="4">Transcription initiation factor TFIIE</fullName>
    </alternativeName>
</protein>
<dbReference type="InterPro" id="IPR002853">
    <property type="entry name" value="TFIIE_asu"/>
</dbReference>
<dbReference type="PROSITE" id="PS51344">
    <property type="entry name" value="HTH_TFE_IIE"/>
    <property type="match status" value="1"/>
</dbReference>
<dbReference type="HAMAP" id="MF_01909">
    <property type="entry name" value="TFE_arch"/>
    <property type="match status" value="1"/>
</dbReference>
<keyword evidence="3 4" id="KW-0804">Transcription</keyword>
<reference evidence="10" key="2">
    <citation type="submission" date="2018-04" db="EMBL/GenBank/DDBJ databases">
        <title>Complete genome sequence of Sulfodiicoccus acidiphilus strain HS-1.</title>
        <authorList>
            <person name="Sakai H.D."/>
            <person name="Kurosawa N."/>
        </authorList>
    </citation>
    <scope>NUCLEOTIDE SEQUENCE [LARGE SCALE GENOMIC DNA]</scope>
    <source>
        <strain evidence="10">HS-1</strain>
    </source>
</reference>
<evidence type="ECO:0000259" key="7">
    <source>
        <dbReference type="PROSITE" id="PS51344"/>
    </source>
</evidence>
<dbReference type="KEGG" id="sacd:HS1genome_0361"/>
<evidence type="ECO:0000256" key="2">
    <source>
        <dbReference type="ARBA" id="ARBA00023125"/>
    </source>
</evidence>